<dbReference type="SUPFAM" id="SSF57535">
    <property type="entry name" value="Complement control module/SCR domain"/>
    <property type="match status" value="1"/>
</dbReference>
<evidence type="ECO:0000313" key="3">
    <source>
        <dbReference type="EMBL" id="KAH3790545.1"/>
    </source>
</evidence>
<comment type="caution">
    <text evidence="3">The sequence shown here is derived from an EMBL/GenBank/DDBJ whole genome shotgun (WGS) entry which is preliminary data.</text>
</comment>
<reference evidence="3" key="1">
    <citation type="journal article" date="2019" name="bioRxiv">
        <title>The Genome of the Zebra Mussel, Dreissena polymorpha: A Resource for Invasive Species Research.</title>
        <authorList>
            <person name="McCartney M.A."/>
            <person name="Auch B."/>
            <person name="Kono T."/>
            <person name="Mallez S."/>
            <person name="Zhang Y."/>
            <person name="Obille A."/>
            <person name="Becker A."/>
            <person name="Abrahante J.E."/>
            <person name="Garbe J."/>
            <person name="Badalamenti J.P."/>
            <person name="Herman A."/>
            <person name="Mangelson H."/>
            <person name="Liachko I."/>
            <person name="Sullivan S."/>
            <person name="Sone E.D."/>
            <person name="Koren S."/>
            <person name="Silverstein K.A.T."/>
            <person name="Beckman K.B."/>
            <person name="Gohl D.M."/>
        </authorList>
    </citation>
    <scope>NUCLEOTIDE SEQUENCE</scope>
    <source>
        <strain evidence="3">Duluth1</strain>
        <tissue evidence="3">Whole animal</tissue>
    </source>
</reference>
<evidence type="ECO:0000313" key="4">
    <source>
        <dbReference type="Proteomes" id="UP000828390"/>
    </source>
</evidence>
<dbReference type="CDD" id="cd00033">
    <property type="entry name" value="CCP"/>
    <property type="match status" value="1"/>
</dbReference>
<dbReference type="AlphaFoldDB" id="A0A9D4F652"/>
<dbReference type="EMBL" id="JAIWYP010000008">
    <property type="protein sequence ID" value="KAH3790545.1"/>
    <property type="molecule type" value="Genomic_DNA"/>
</dbReference>
<keyword evidence="1" id="KW-1015">Disulfide bond</keyword>
<dbReference type="Gene3D" id="2.10.70.10">
    <property type="entry name" value="Complement Module, domain 1"/>
    <property type="match status" value="1"/>
</dbReference>
<dbReference type="InterPro" id="IPR000436">
    <property type="entry name" value="Sushi_SCR_CCP_dom"/>
</dbReference>
<dbReference type="Proteomes" id="UP000828390">
    <property type="component" value="Unassembled WGS sequence"/>
</dbReference>
<reference evidence="3" key="2">
    <citation type="submission" date="2020-11" db="EMBL/GenBank/DDBJ databases">
        <authorList>
            <person name="McCartney M.A."/>
            <person name="Auch B."/>
            <person name="Kono T."/>
            <person name="Mallez S."/>
            <person name="Becker A."/>
            <person name="Gohl D.M."/>
            <person name="Silverstein K.A.T."/>
            <person name="Koren S."/>
            <person name="Bechman K.B."/>
            <person name="Herman A."/>
            <person name="Abrahante J.E."/>
            <person name="Garbe J."/>
        </authorList>
    </citation>
    <scope>NUCLEOTIDE SEQUENCE</scope>
    <source>
        <strain evidence="3">Duluth1</strain>
        <tissue evidence="3">Whole animal</tissue>
    </source>
</reference>
<gene>
    <name evidence="3" type="ORF">DPMN_168747</name>
</gene>
<proteinExistence type="predicted"/>
<keyword evidence="4" id="KW-1185">Reference proteome</keyword>
<sequence>MRVDATNILLQSGMLWAAERHTYHTGNLTRICQNNNLFLSKGTSLGSTATYQCQAGFQLANGASSLVCDER</sequence>
<evidence type="ECO:0000256" key="1">
    <source>
        <dbReference type="ARBA" id="ARBA00023157"/>
    </source>
</evidence>
<name>A0A9D4F652_DREPO</name>
<evidence type="ECO:0000259" key="2">
    <source>
        <dbReference type="Pfam" id="PF00084"/>
    </source>
</evidence>
<protein>
    <recommendedName>
        <fullName evidence="2">Sushi domain-containing protein</fullName>
    </recommendedName>
</protein>
<dbReference type="Pfam" id="PF00084">
    <property type="entry name" value="Sushi"/>
    <property type="match status" value="1"/>
</dbReference>
<feature type="domain" description="Sushi" evidence="2">
    <location>
        <begin position="41"/>
        <end position="70"/>
    </location>
</feature>
<organism evidence="3 4">
    <name type="scientific">Dreissena polymorpha</name>
    <name type="common">Zebra mussel</name>
    <name type="synonym">Mytilus polymorpha</name>
    <dbReference type="NCBI Taxonomy" id="45954"/>
    <lineage>
        <taxon>Eukaryota</taxon>
        <taxon>Metazoa</taxon>
        <taxon>Spiralia</taxon>
        <taxon>Lophotrochozoa</taxon>
        <taxon>Mollusca</taxon>
        <taxon>Bivalvia</taxon>
        <taxon>Autobranchia</taxon>
        <taxon>Heteroconchia</taxon>
        <taxon>Euheterodonta</taxon>
        <taxon>Imparidentia</taxon>
        <taxon>Neoheterodontei</taxon>
        <taxon>Myida</taxon>
        <taxon>Dreissenoidea</taxon>
        <taxon>Dreissenidae</taxon>
        <taxon>Dreissena</taxon>
    </lineage>
</organism>
<accession>A0A9D4F652</accession>
<dbReference type="InterPro" id="IPR035976">
    <property type="entry name" value="Sushi/SCR/CCP_sf"/>
</dbReference>